<feature type="region of interest" description="Disordered" evidence="1">
    <location>
        <begin position="27"/>
        <end position="56"/>
    </location>
</feature>
<dbReference type="Proteomes" id="UP000282656">
    <property type="component" value="Unassembled WGS sequence"/>
</dbReference>
<dbReference type="EMBL" id="RAWM01000016">
    <property type="protein sequence ID" value="RKH71369.1"/>
    <property type="molecule type" value="Genomic_DNA"/>
</dbReference>
<evidence type="ECO:0000256" key="1">
    <source>
        <dbReference type="SAM" id="MobiDB-lite"/>
    </source>
</evidence>
<reference evidence="4" key="1">
    <citation type="submission" date="2018-09" db="EMBL/GenBank/DDBJ databases">
        <authorList>
            <person name="Livingstone P.G."/>
            <person name="Whitworth D.E."/>
        </authorList>
    </citation>
    <scope>NUCLEOTIDE SEQUENCE [LARGE SCALE GENOMIC DNA]</scope>
    <source>
        <strain evidence="4">AB047A</strain>
    </source>
</reference>
<gene>
    <name evidence="3" type="ORF">D7X96_08870</name>
</gene>
<organism evidence="3 4">
    <name type="scientific">Corallococcus interemptor</name>
    <dbReference type="NCBI Taxonomy" id="2316720"/>
    <lineage>
        <taxon>Bacteria</taxon>
        <taxon>Pseudomonadati</taxon>
        <taxon>Myxococcota</taxon>
        <taxon>Myxococcia</taxon>
        <taxon>Myxococcales</taxon>
        <taxon>Cystobacterineae</taxon>
        <taxon>Myxococcaceae</taxon>
        <taxon>Corallococcus</taxon>
    </lineage>
</organism>
<evidence type="ECO:0000313" key="4">
    <source>
        <dbReference type="Proteomes" id="UP000282656"/>
    </source>
</evidence>
<evidence type="ECO:0000313" key="3">
    <source>
        <dbReference type="EMBL" id="RKH71369.1"/>
    </source>
</evidence>
<feature type="chain" id="PRO_5017402799" description="Lipoprotein" evidence="2">
    <location>
        <begin position="24"/>
        <end position="166"/>
    </location>
</feature>
<accession>A0A3A8QRI6</accession>
<proteinExistence type="predicted"/>
<feature type="compositionally biased region" description="Gly residues" evidence="1">
    <location>
        <begin position="107"/>
        <end position="124"/>
    </location>
</feature>
<protein>
    <recommendedName>
        <fullName evidence="5">Lipoprotein</fullName>
    </recommendedName>
</protein>
<keyword evidence="4" id="KW-1185">Reference proteome</keyword>
<feature type="region of interest" description="Disordered" evidence="1">
    <location>
        <begin position="95"/>
        <end position="130"/>
    </location>
</feature>
<evidence type="ECO:0008006" key="5">
    <source>
        <dbReference type="Google" id="ProtNLM"/>
    </source>
</evidence>
<keyword evidence="2" id="KW-0732">Signal</keyword>
<name>A0A3A8QRI6_9BACT</name>
<dbReference type="OrthoDB" id="5383412at2"/>
<dbReference type="PROSITE" id="PS51257">
    <property type="entry name" value="PROKAR_LIPOPROTEIN"/>
    <property type="match status" value="1"/>
</dbReference>
<dbReference type="AlphaFoldDB" id="A0A3A8QRI6"/>
<dbReference type="RefSeq" id="WP_121723907.1">
    <property type="nucleotide sequence ID" value="NZ_RAWM01000016.1"/>
</dbReference>
<evidence type="ECO:0000256" key="2">
    <source>
        <dbReference type="SAM" id="SignalP"/>
    </source>
</evidence>
<sequence>MRNPTARTSAAWMVLCSALLAFGCGGPTTTEEDPSLATGGDNLGAGEAPATDGGSAPDGFATLCHIPPGNHANAHTIRVGLPAMAAHLRHGDTLGACDDGGETPTDGGTGESDGGTATDGGSSGGDVDAGPQCIPQGNECSTDESGADSCCNGLSCQEGQCWPNIG</sequence>
<comment type="caution">
    <text evidence="3">The sequence shown here is derived from an EMBL/GenBank/DDBJ whole genome shotgun (WGS) entry which is preliminary data.</text>
</comment>
<feature type="signal peptide" evidence="2">
    <location>
        <begin position="1"/>
        <end position="23"/>
    </location>
</feature>